<protein>
    <recommendedName>
        <fullName evidence="3 8">Histidinol-phosphatase</fullName>
        <shortName evidence="8">HolPase</shortName>
        <ecNumber evidence="3 8">3.1.3.15</ecNumber>
    </recommendedName>
</protein>
<dbReference type="OrthoDB" id="9775255at2"/>
<keyword evidence="11" id="KW-1185">Reference proteome</keyword>
<dbReference type="NCBIfam" id="TIGR01856">
    <property type="entry name" value="hisJ_fam"/>
    <property type="match status" value="1"/>
</dbReference>
<feature type="domain" description="PHP" evidence="9">
    <location>
        <begin position="4"/>
        <end position="213"/>
    </location>
</feature>
<dbReference type="EC" id="3.1.3.15" evidence="3 8"/>
<dbReference type="NCBIfam" id="NF005996">
    <property type="entry name" value="PRK08123.1"/>
    <property type="match status" value="1"/>
</dbReference>
<evidence type="ECO:0000313" key="10">
    <source>
        <dbReference type="EMBL" id="KMY51269.1"/>
    </source>
</evidence>
<comment type="pathway">
    <text evidence="1 8">Amino-acid biosynthesis; L-histidine biosynthesis; L-histidine from 5-phospho-alpha-D-ribose 1-diphosphate: step 8/9.</text>
</comment>
<dbReference type="GO" id="GO:0005737">
    <property type="term" value="C:cytoplasm"/>
    <property type="evidence" value="ECO:0007669"/>
    <property type="project" value="TreeGrafter"/>
</dbReference>
<dbReference type="UniPathway" id="UPA00031">
    <property type="reaction ID" value="UER00013"/>
</dbReference>
<dbReference type="PATRIC" id="fig|1679170.3.peg.4170"/>
<dbReference type="RefSeq" id="WP_049682617.1">
    <property type="nucleotide sequence ID" value="NZ_LFZW01000001.1"/>
</dbReference>
<evidence type="ECO:0000256" key="7">
    <source>
        <dbReference type="ARBA" id="ARBA00049158"/>
    </source>
</evidence>
<dbReference type="CDD" id="cd12110">
    <property type="entry name" value="PHP_HisPPase_Hisj_like"/>
    <property type="match status" value="1"/>
</dbReference>
<comment type="similarity">
    <text evidence="2 8">Belongs to the PHP hydrolase family. HisK subfamily.</text>
</comment>
<evidence type="ECO:0000256" key="5">
    <source>
        <dbReference type="ARBA" id="ARBA00022801"/>
    </source>
</evidence>
<dbReference type="InterPro" id="IPR016195">
    <property type="entry name" value="Pol/histidinol_Pase-like"/>
</dbReference>
<dbReference type="GO" id="GO:0004401">
    <property type="term" value="F:histidinol-phosphatase activity"/>
    <property type="evidence" value="ECO:0007669"/>
    <property type="project" value="UniProtKB-UniRule"/>
</dbReference>
<comment type="catalytic activity">
    <reaction evidence="7 8">
        <text>L-histidinol phosphate + H2O = L-histidinol + phosphate</text>
        <dbReference type="Rhea" id="RHEA:14465"/>
        <dbReference type="ChEBI" id="CHEBI:15377"/>
        <dbReference type="ChEBI" id="CHEBI:43474"/>
        <dbReference type="ChEBI" id="CHEBI:57699"/>
        <dbReference type="ChEBI" id="CHEBI:57980"/>
        <dbReference type="EC" id="3.1.3.15"/>
    </reaction>
</comment>
<evidence type="ECO:0000256" key="1">
    <source>
        <dbReference type="ARBA" id="ARBA00004970"/>
    </source>
</evidence>
<evidence type="ECO:0000313" key="11">
    <source>
        <dbReference type="Proteomes" id="UP000037146"/>
    </source>
</evidence>
<evidence type="ECO:0000256" key="6">
    <source>
        <dbReference type="ARBA" id="ARBA00023102"/>
    </source>
</evidence>
<keyword evidence="4 8" id="KW-0028">Amino-acid biosynthesis</keyword>
<dbReference type="PANTHER" id="PTHR21039:SF0">
    <property type="entry name" value="HISTIDINOL-PHOSPHATASE"/>
    <property type="match status" value="1"/>
</dbReference>
<dbReference type="Pfam" id="PF02811">
    <property type="entry name" value="PHP"/>
    <property type="match status" value="1"/>
</dbReference>
<dbReference type="STRING" id="1679170.AC625_18385"/>
<dbReference type="Proteomes" id="UP000037146">
    <property type="component" value="Unassembled WGS sequence"/>
</dbReference>
<dbReference type="InterPro" id="IPR010140">
    <property type="entry name" value="Histidinol_P_phosphatase_HisJ"/>
</dbReference>
<comment type="caution">
    <text evidence="10">The sequence shown here is derived from an EMBL/GenBank/DDBJ whole genome shotgun (WGS) entry which is preliminary data.</text>
</comment>
<keyword evidence="5 8" id="KW-0378">Hydrolase</keyword>
<reference evidence="11" key="1">
    <citation type="submission" date="2015-07" db="EMBL/GenBank/DDBJ databases">
        <title>Genome sequencing project for genomic taxonomy and phylogenomics of Bacillus-like bacteria.</title>
        <authorList>
            <person name="Liu B."/>
            <person name="Wang J."/>
            <person name="Zhu Y."/>
            <person name="Liu G."/>
            <person name="Chen Q."/>
            <person name="Chen Z."/>
            <person name="Lan J."/>
            <person name="Che J."/>
            <person name="Ge C."/>
            <person name="Shi H."/>
            <person name="Pan Z."/>
            <person name="Liu X."/>
        </authorList>
    </citation>
    <scope>NUCLEOTIDE SEQUENCE [LARGE SCALE GENOMIC DNA]</scope>
    <source>
        <strain evidence="11">FJAT-27997</strain>
    </source>
</reference>
<name>A0A0K9GX47_9BACI</name>
<evidence type="ECO:0000256" key="4">
    <source>
        <dbReference type="ARBA" id="ARBA00022605"/>
    </source>
</evidence>
<dbReference type="AlphaFoldDB" id="A0A0K9GX47"/>
<dbReference type="InterPro" id="IPR004013">
    <property type="entry name" value="PHP_dom"/>
</dbReference>
<dbReference type="PANTHER" id="PTHR21039">
    <property type="entry name" value="HISTIDINOL PHOSPHATASE-RELATED"/>
    <property type="match status" value="1"/>
</dbReference>
<evidence type="ECO:0000256" key="8">
    <source>
        <dbReference type="RuleBase" id="RU366003"/>
    </source>
</evidence>
<dbReference type="EMBL" id="LFZW01000001">
    <property type="protein sequence ID" value="KMY51269.1"/>
    <property type="molecule type" value="Genomic_DNA"/>
</dbReference>
<organism evidence="10 11">
    <name type="scientific">Peribacillus loiseleuriae</name>
    <dbReference type="NCBI Taxonomy" id="1679170"/>
    <lineage>
        <taxon>Bacteria</taxon>
        <taxon>Bacillati</taxon>
        <taxon>Bacillota</taxon>
        <taxon>Bacilli</taxon>
        <taxon>Bacillales</taxon>
        <taxon>Bacillaceae</taxon>
        <taxon>Peribacillus</taxon>
    </lineage>
</organism>
<dbReference type="Gene3D" id="3.20.20.140">
    <property type="entry name" value="Metal-dependent hydrolases"/>
    <property type="match status" value="1"/>
</dbReference>
<sequence length="268" mass="30801">MKIDGHVHSPYCPHGSGDSFEEYIKQAITLEIEELTFTEHAPLPDGFIDPTPDRDSGMERGQLLDYFQELALLKERYKEKITIKTGLEVDYIEGFETETKNFLNKFGKYLDDSILSVHFIRHENEWHCIDFSDEMFKSIANRLGSVDAVYSSYYDTLENSIAADLGDFKPKRIGHITLVHKFQQRFLPKKNYDQKLYSILDKMNKQGYELDYNGAGAIKPLCLEPYPPERFVKYALHLGIPVRYGSDAHQASDLGQGYDTCLAEAFTK</sequence>
<dbReference type="GO" id="GO:0000105">
    <property type="term" value="P:L-histidine biosynthetic process"/>
    <property type="evidence" value="ECO:0007669"/>
    <property type="project" value="UniProtKB-UniRule"/>
</dbReference>
<accession>A0A0K9GX47</accession>
<dbReference type="SUPFAM" id="SSF89550">
    <property type="entry name" value="PHP domain-like"/>
    <property type="match status" value="1"/>
</dbReference>
<evidence type="ECO:0000259" key="9">
    <source>
        <dbReference type="Pfam" id="PF02811"/>
    </source>
</evidence>
<evidence type="ECO:0000256" key="2">
    <source>
        <dbReference type="ARBA" id="ARBA00009152"/>
    </source>
</evidence>
<keyword evidence="6 8" id="KW-0368">Histidine biosynthesis</keyword>
<proteinExistence type="inferred from homology"/>
<evidence type="ECO:0000256" key="3">
    <source>
        <dbReference type="ARBA" id="ARBA00013085"/>
    </source>
</evidence>
<gene>
    <name evidence="10" type="ORF">AC625_18385</name>
</gene>